<feature type="binding site" evidence="9">
    <location>
        <begin position="72"/>
        <end position="81"/>
    </location>
    <ligand>
        <name>substrate</name>
    </ligand>
</feature>
<dbReference type="InterPro" id="IPR047596">
    <property type="entry name" value="OMPdecase_bac"/>
</dbReference>
<comment type="catalytic activity">
    <reaction evidence="7 9 12">
        <text>orotidine 5'-phosphate + H(+) = UMP + CO2</text>
        <dbReference type="Rhea" id="RHEA:11596"/>
        <dbReference type="ChEBI" id="CHEBI:15378"/>
        <dbReference type="ChEBI" id="CHEBI:16526"/>
        <dbReference type="ChEBI" id="CHEBI:57538"/>
        <dbReference type="ChEBI" id="CHEBI:57865"/>
        <dbReference type="EC" id="4.1.1.23"/>
    </reaction>
</comment>
<dbReference type="NCBIfam" id="NF001273">
    <property type="entry name" value="PRK00230.1"/>
    <property type="match status" value="1"/>
</dbReference>
<dbReference type="SUPFAM" id="SSF51366">
    <property type="entry name" value="Ribulose-phoshate binding barrel"/>
    <property type="match status" value="1"/>
</dbReference>
<feature type="binding site" evidence="9 11">
    <location>
        <position position="202"/>
    </location>
    <ligand>
        <name>substrate</name>
    </ligand>
</feature>
<comment type="function">
    <text evidence="1 9">Catalyzes the decarboxylation of orotidine 5'-monophosphate (OMP) to uridine 5'-monophosphate (UMP).</text>
</comment>
<keyword evidence="15" id="KW-1185">Reference proteome</keyword>
<dbReference type="Pfam" id="PF00215">
    <property type="entry name" value="OMPdecase"/>
    <property type="match status" value="1"/>
</dbReference>
<dbReference type="PROSITE" id="PS00156">
    <property type="entry name" value="OMPDECASE"/>
    <property type="match status" value="1"/>
</dbReference>
<dbReference type="GO" id="GO:0005829">
    <property type="term" value="C:cytosol"/>
    <property type="evidence" value="ECO:0007669"/>
    <property type="project" value="TreeGrafter"/>
</dbReference>
<keyword evidence="4 9" id="KW-0210">Decarboxylase</keyword>
<evidence type="ECO:0000256" key="7">
    <source>
        <dbReference type="ARBA" id="ARBA00049157"/>
    </source>
</evidence>
<dbReference type="InterPro" id="IPR013785">
    <property type="entry name" value="Aldolase_TIM"/>
</dbReference>
<dbReference type="InterPro" id="IPR018089">
    <property type="entry name" value="OMPdecase_AS"/>
</dbReference>
<evidence type="ECO:0000256" key="4">
    <source>
        <dbReference type="ARBA" id="ARBA00022793"/>
    </source>
</evidence>
<dbReference type="InterPro" id="IPR001754">
    <property type="entry name" value="OMPdeCOase_dom"/>
</dbReference>
<proteinExistence type="inferred from homology"/>
<dbReference type="AlphaFoldDB" id="A0A346E093"/>
<evidence type="ECO:0000259" key="13">
    <source>
        <dbReference type="SMART" id="SM00934"/>
    </source>
</evidence>
<feature type="binding site" evidence="9 11">
    <location>
        <position position="223"/>
    </location>
    <ligand>
        <name>substrate</name>
    </ligand>
</feature>
<feature type="active site" description="For OMPdecase activity" evidence="10">
    <location>
        <position position="72"/>
    </location>
</feature>
<name>A0A346E093_9ENTR</name>
<evidence type="ECO:0000256" key="10">
    <source>
        <dbReference type="PIRSR" id="PIRSR614732-1"/>
    </source>
</evidence>
<comment type="pathway">
    <text evidence="2 9 12">Pyrimidine metabolism; UMP biosynthesis via de novo pathway; UMP from orotate: step 2/2.</text>
</comment>
<feature type="binding site" evidence="9 11">
    <location>
        <position position="45"/>
    </location>
    <ligand>
        <name>substrate</name>
    </ligand>
</feature>
<feature type="domain" description="Orotidine 5'-phosphate decarboxylase" evidence="13">
    <location>
        <begin position="17"/>
        <end position="238"/>
    </location>
</feature>
<dbReference type="FunFam" id="3.20.20.70:FF:000015">
    <property type="entry name" value="Orotidine 5'-phosphate decarboxylase"/>
    <property type="match status" value="1"/>
</dbReference>
<dbReference type="GO" id="GO:0044205">
    <property type="term" value="P:'de novo' UMP biosynthetic process"/>
    <property type="evidence" value="ECO:0007669"/>
    <property type="project" value="UniProtKB-UniRule"/>
</dbReference>
<protein>
    <recommendedName>
        <fullName evidence="9">Orotidine 5'-phosphate decarboxylase</fullName>
        <ecNumber evidence="9">4.1.1.23</ecNumber>
    </recommendedName>
    <alternativeName>
        <fullName evidence="9">OMP decarboxylase</fullName>
        <shortName evidence="9">OMPDCase</shortName>
        <shortName evidence="9">OMPdecase</shortName>
    </alternativeName>
</protein>
<dbReference type="UniPathway" id="UPA00070">
    <property type="reaction ID" value="UER00120"/>
</dbReference>
<dbReference type="Proteomes" id="UP000256856">
    <property type="component" value="Chromosome"/>
</dbReference>
<evidence type="ECO:0000256" key="12">
    <source>
        <dbReference type="RuleBase" id="RU000512"/>
    </source>
</evidence>
<dbReference type="NCBIfam" id="TIGR01740">
    <property type="entry name" value="pyrF"/>
    <property type="match status" value="1"/>
</dbReference>
<dbReference type="GO" id="GO:0004590">
    <property type="term" value="F:orotidine-5'-phosphate decarboxylase activity"/>
    <property type="evidence" value="ECO:0007669"/>
    <property type="project" value="UniProtKB-UniRule"/>
</dbReference>
<comment type="subunit">
    <text evidence="3 9">Homodimer.</text>
</comment>
<feature type="active site" description="For OMPdecase activity" evidence="10">
    <location>
        <position position="74"/>
    </location>
</feature>
<dbReference type="PANTHER" id="PTHR32119:SF2">
    <property type="entry name" value="OROTIDINE 5'-PHOSPHATE DECARBOXYLASE"/>
    <property type="match status" value="1"/>
</dbReference>
<dbReference type="Gene3D" id="3.20.20.70">
    <property type="entry name" value="Aldolase class I"/>
    <property type="match status" value="1"/>
</dbReference>
<keyword evidence="5 9" id="KW-0665">Pyrimidine biosynthesis</keyword>
<feature type="binding site" evidence="9 11">
    <location>
        <position position="193"/>
    </location>
    <ligand>
        <name>substrate</name>
    </ligand>
</feature>
<evidence type="ECO:0000313" key="15">
    <source>
        <dbReference type="Proteomes" id="UP000256856"/>
    </source>
</evidence>
<reference evidence="14 15" key="1">
    <citation type="submission" date="2018-03" db="EMBL/GenBank/DDBJ databases">
        <title>A parallel universe: an anciently diverged bacterial symbiosis in a Hawaiian planthopper (Hemiptera: Cixiidae) reveals rearranged nutritional responsibilities.</title>
        <authorList>
            <person name="Bennett G."/>
            <person name="Mao M."/>
        </authorList>
    </citation>
    <scope>NUCLEOTIDE SEQUENCE [LARGE SCALE GENOMIC DNA]</scope>
    <source>
        <strain evidence="14 15">OLIH</strain>
    </source>
</reference>
<dbReference type="InterPro" id="IPR011060">
    <property type="entry name" value="RibuloseP-bd_barrel"/>
</dbReference>
<comment type="similarity">
    <text evidence="8 9">Belongs to the OMP decarboxylase family. Type 1 subfamily.</text>
</comment>
<dbReference type="SMART" id="SM00934">
    <property type="entry name" value="OMPdecase"/>
    <property type="match status" value="1"/>
</dbReference>
<dbReference type="InterPro" id="IPR014732">
    <property type="entry name" value="OMPdecase"/>
</dbReference>
<evidence type="ECO:0000256" key="9">
    <source>
        <dbReference type="HAMAP-Rule" id="MF_01200"/>
    </source>
</evidence>
<evidence type="ECO:0000256" key="8">
    <source>
        <dbReference type="ARBA" id="ARBA00061012"/>
    </source>
</evidence>
<dbReference type="PANTHER" id="PTHR32119">
    <property type="entry name" value="OROTIDINE 5'-PHOSPHATE DECARBOXYLASE"/>
    <property type="match status" value="1"/>
</dbReference>
<dbReference type="EC" id="4.1.1.23" evidence="9"/>
<gene>
    <name evidence="9" type="primary">pyrF</name>
    <name evidence="14" type="ORF">C9I82_452</name>
</gene>
<dbReference type="KEGG" id="ppet:C9I82_452"/>
<feature type="binding site" evidence="9 11">
    <location>
        <position position="222"/>
    </location>
    <ligand>
        <name>substrate</name>
    </ligand>
</feature>
<evidence type="ECO:0000256" key="1">
    <source>
        <dbReference type="ARBA" id="ARBA00002356"/>
    </source>
</evidence>
<evidence type="ECO:0000256" key="3">
    <source>
        <dbReference type="ARBA" id="ARBA00011738"/>
    </source>
</evidence>
<keyword evidence="6 9" id="KW-0456">Lyase</keyword>
<dbReference type="EMBL" id="CP028374">
    <property type="protein sequence ID" value="AXN02398.1"/>
    <property type="molecule type" value="Genomic_DNA"/>
</dbReference>
<evidence type="ECO:0000256" key="6">
    <source>
        <dbReference type="ARBA" id="ARBA00023239"/>
    </source>
</evidence>
<sequence>MNYIKDNKIMFNFSYLPIVVALDFFNKKDILNFIDQINPTLCRLKIGINTFMLFGYRLIDLLHKRGFKIFLDLKFHDIPNTVLSSIEIAAKMGVWMVDIHAVSGKSVLLEARNVLDKFYGDVPLLISVTLLTSLNDHDLIDLGISFSTYNYTELLAKLSYDCGMDGVVCSGYEANNLKIKFGKKFKLIVPGIRCYNDSYNDQKRIINPIEAKEIGIDYIVIGRPIINSLNPLKKIKDILFSINN</sequence>
<feature type="active site" description="Proton donor" evidence="9">
    <location>
        <position position="74"/>
    </location>
</feature>
<dbReference type="CDD" id="cd04725">
    <property type="entry name" value="OMP_decarboxylase_like"/>
    <property type="match status" value="1"/>
</dbReference>
<feature type="binding site" evidence="9 11">
    <location>
        <position position="23"/>
    </location>
    <ligand>
        <name>substrate</name>
    </ligand>
</feature>
<feature type="active site" description="For OMPdecase activity" evidence="10">
    <location>
        <position position="77"/>
    </location>
</feature>
<evidence type="ECO:0000256" key="5">
    <source>
        <dbReference type="ARBA" id="ARBA00022975"/>
    </source>
</evidence>
<feature type="binding site" evidence="9 11">
    <location>
        <position position="132"/>
    </location>
    <ligand>
        <name>substrate</name>
    </ligand>
</feature>
<evidence type="ECO:0000313" key="14">
    <source>
        <dbReference type="EMBL" id="AXN02398.1"/>
    </source>
</evidence>
<evidence type="ECO:0000256" key="11">
    <source>
        <dbReference type="PIRSR" id="PIRSR614732-2"/>
    </source>
</evidence>
<accession>A0A346E093</accession>
<dbReference type="GO" id="GO:0006207">
    <property type="term" value="P:'de novo' pyrimidine nucleobase biosynthetic process"/>
    <property type="evidence" value="ECO:0007669"/>
    <property type="project" value="InterPro"/>
</dbReference>
<organism evidence="14 15">
    <name type="scientific">Candidatus Purcelliella pentastirinorum</name>
    <dbReference type="NCBI Taxonomy" id="472834"/>
    <lineage>
        <taxon>Bacteria</taxon>
        <taxon>Pseudomonadati</taxon>
        <taxon>Pseudomonadota</taxon>
        <taxon>Gammaproteobacteria</taxon>
        <taxon>Enterobacterales</taxon>
        <taxon>Enterobacteriaceae</taxon>
        <taxon>Candidatus Purcelliella</taxon>
    </lineage>
</organism>
<evidence type="ECO:0000256" key="2">
    <source>
        <dbReference type="ARBA" id="ARBA00004861"/>
    </source>
</evidence>
<dbReference type="HAMAP" id="MF_01200_B">
    <property type="entry name" value="OMPdecase_type1_B"/>
    <property type="match status" value="1"/>
</dbReference>